<dbReference type="EMBL" id="BKCJ010442111">
    <property type="protein sequence ID" value="GFA54071.1"/>
    <property type="molecule type" value="Genomic_DNA"/>
</dbReference>
<name>A0A699JRK3_TANCI</name>
<reference evidence="1" key="1">
    <citation type="journal article" date="2019" name="Sci. Rep.">
        <title>Draft genome of Tanacetum cinerariifolium, the natural source of mosquito coil.</title>
        <authorList>
            <person name="Yamashiro T."/>
            <person name="Shiraishi A."/>
            <person name="Satake H."/>
            <person name="Nakayama K."/>
        </authorList>
    </citation>
    <scope>NUCLEOTIDE SEQUENCE</scope>
</reference>
<accession>A0A699JRK3</accession>
<protein>
    <submittedName>
        <fullName evidence="1">Uncharacterized protein</fullName>
    </submittedName>
</protein>
<gene>
    <name evidence="1" type="ORF">Tci_626043</name>
</gene>
<dbReference type="AlphaFoldDB" id="A0A699JRK3"/>
<sequence length="84" mass="9587">MDFYHMCSYAFITEVVARSATWLGRVLSCVCAQSIEDDSRPSFDLTPAQYLLVDVALVPEKLKRIPLQVKHRPYADVLEKSPEK</sequence>
<comment type="caution">
    <text evidence="1">The sequence shown here is derived from an EMBL/GenBank/DDBJ whole genome shotgun (WGS) entry which is preliminary data.</text>
</comment>
<evidence type="ECO:0000313" key="1">
    <source>
        <dbReference type="EMBL" id="GFA54071.1"/>
    </source>
</evidence>
<organism evidence="1">
    <name type="scientific">Tanacetum cinerariifolium</name>
    <name type="common">Dalmatian daisy</name>
    <name type="synonym">Chrysanthemum cinerariifolium</name>
    <dbReference type="NCBI Taxonomy" id="118510"/>
    <lineage>
        <taxon>Eukaryota</taxon>
        <taxon>Viridiplantae</taxon>
        <taxon>Streptophyta</taxon>
        <taxon>Embryophyta</taxon>
        <taxon>Tracheophyta</taxon>
        <taxon>Spermatophyta</taxon>
        <taxon>Magnoliopsida</taxon>
        <taxon>eudicotyledons</taxon>
        <taxon>Gunneridae</taxon>
        <taxon>Pentapetalae</taxon>
        <taxon>asterids</taxon>
        <taxon>campanulids</taxon>
        <taxon>Asterales</taxon>
        <taxon>Asteraceae</taxon>
        <taxon>Asteroideae</taxon>
        <taxon>Anthemideae</taxon>
        <taxon>Anthemidinae</taxon>
        <taxon>Tanacetum</taxon>
    </lineage>
</organism>
<proteinExistence type="predicted"/>